<dbReference type="Gene3D" id="2.30.30.140">
    <property type="match status" value="2"/>
</dbReference>
<evidence type="ECO:0000313" key="3">
    <source>
        <dbReference type="Proteomes" id="UP000011713"/>
    </source>
</evidence>
<dbReference type="CDD" id="cd20104">
    <property type="entry name" value="MBT_PHF20L1-like"/>
    <property type="match status" value="1"/>
</dbReference>
<dbReference type="STRING" id="559515.M4BGC8"/>
<dbReference type="HOGENOM" id="CLU_439087_0_0_1"/>
<evidence type="ECO:0000256" key="1">
    <source>
        <dbReference type="SAM" id="MobiDB-lite"/>
    </source>
</evidence>
<feature type="region of interest" description="Disordered" evidence="1">
    <location>
        <begin position="332"/>
        <end position="351"/>
    </location>
</feature>
<organism evidence="2 3">
    <name type="scientific">Hyaloperonospora arabidopsidis (strain Emoy2)</name>
    <name type="common">Downy mildew agent</name>
    <name type="synonym">Peronospora arabidopsidis</name>
    <dbReference type="NCBI Taxonomy" id="559515"/>
    <lineage>
        <taxon>Eukaryota</taxon>
        <taxon>Sar</taxon>
        <taxon>Stramenopiles</taxon>
        <taxon>Oomycota</taxon>
        <taxon>Peronosporomycetes</taxon>
        <taxon>Peronosporales</taxon>
        <taxon>Peronosporaceae</taxon>
        <taxon>Hyaloperonospora</taxon>
    </lineage>
</organism>
<evidence type="ECO:0000313" key="2">
    <source>
        <dbReference type="EnsemblProtists" id="HpaP805349"/>
    </source>
</evidence>
<dbReference type="InParanoid" id="M4BGC8"/>
<reference evidence="3" key="1">
    <citation type="journal article" date="2010" name="Science">
        <title>Signatures of adaptation to obligate biotrophy in the Hyaloperonospora arabidopsidis genome.</title>
        <authorList>
            <person name="Baxter L."/>
            <person name="Tripathy S."/>
            <person name="Ishaque N."/>
            <person name="Boot N."/>
            <person name="Cabral A."/>
            <person name="Kemen E."/>
            <person name="Thines M."/>
            <person name="Ah-Fong A."/>
            <person name="Anderson R."/>
            <person name="Badejoko W."/>
            <person name="Bittner-Eddy P."/>
            <person name="Boore J.L."/>
            <person name="Chibucos M.C."/>
            <person name="Coates M."/>
            <person name="Dehal P."/>
            <person name="Delehaunty K."/>
            <person name="Dong S."/>
            <person name="Downton P."/>
            <person name="Dumas B."/>
            <person name="Fabro G."/>
            <person name="Fronick C."/>
            <person name="Fuerstenberg S.I."/>
            <person name="Fulton L."/>
            <person name="Gaulin E."/>
            <person name="Govers F."/>
            <person name="Hughes L."/>
            <person name="Humphray S."/>
            <person name="Jiang R.H."/>
            <person name="Judelson H."/>
            <person name="Kamoun S."/>
            <person name="Kyung K."/>
            <person name="Meijer H."/>
            <person name="Minx P."/>
            <person name="Morris P."/>
            <person name="Nelson J."/>
            <person name="Phuntumart V."/>
            <person name="Qutob D."/>
            <person name="Rehmany A."/>
            <person name="Rougon-Cardoso A."/>
            <person name="Ryden P."/>
            <person name="Torto-Alalibo T."/>
            <person name="Studholme D."/>
            <person name="Wang Y."/>
            <person name="Win J."/>
            <person name="Wood J."/>
            <person name="Clifton S.W."/>
            <person name="Rogers J."/>
            <person name="Van den Ackerveken G."/>
            <person name="Jones J.D."/>
            <person name="McDowell J.M."/>
            <person name="Beynon J."/>
            <person name="Tyler B.M."/>
        </authorList>
    </citation>
    <scope>NUCLEOTIDE SEQUENCE [LARGE SCALE GENOMIC DNA]</scope>
    <source>
        <strain evidence="3">Emoy2</strain>
    </source>
</reference>
<name>M4BGC8_HYAAE</name>
<protein>
    <recommendedName>
        <fullName evidence="4">PWWP domain-containing protein</fullName>
    </recommendedName>
</protein>
<reference evidence="2" key="2">
    <citation type="submission" date="2015-06" db="UniProtKB">
        <authorList>
            <consortium name="EnsemblProtists"/>
        </authorList>
    </citation>
    <scope>IDENTIFICATION</scope>
    <source>
        <strain evidence="2">Emoy2</strain>
    </source>
</reference>
<dbReference type="eggNOG" id="ENOG502RRZ8">
    <property type="taxonomic scope" value="Eukaryota"/>
</dbReference>
<proteinExistence type="predicted"/>
<dbReference type="EnsemblProtists" id="HpaT805349">
    <property type="protein sequence ID" value="HpaP805349"/>
    <property type="gene ID" value="HpaG805349"/>
</dbReference>
<dbReference type="SUPFAM" id="SSF63748">
    <property type="entry name" value="Tudor/PWWP/MBT"/>
    <property type="match status" value="1"/>
</dbReference>
<dbReference type="EMBL" id="JH598234">
    <property type="status" value="NOT_ANNOTATED_CDS"/>
    <property type="molecule type" value="Genomic_DNA"/>
</dbReference>
<evidence type="ECO:0008006" key="4">
    <source>
        <dbReference type="Google" id="ProtNLM"/>
    </source>
</evidence>
<dbReference type="VEuPathDB" id="FungiDB:HpaG805349"/>
<dbReference type="Proteomes" id="UP000011713">
    <property type="component" value="Unassembled WGS sequence"/>
</dbReference>
<sequence length="623" mass="69407">MAPALHVGDWLDVVDGDGIWNVAQVIRLATPETVEVTYDCWGDEYNEVLRRDSDRIAPYHTHTWSVKCWAKLDTWPWWPTVLTVRTPCSAVGAQNLRQEERLLVDFLDHREFFERCRCWVRKSQTMALHSHRDTKKRLMTLKSKKKTSTADGRANKLVLAKSLLAQCDAREDFPKFCEGTLPVQFENNCTRPNTEVRIEMGEQLWMRAVADNRVSHAAAHAYAPVLAGDEDGLELLNSRNTINADETRTRCDASIEVNQNSSSLDMGMADIATANPKSTDVPIVLETTTTILAAKDSRKRMNSNAGDEICGFTQDPDSLYDKCGQQYSAADGVLKSSSDTEEPRIESRRYGKTPKVLKISKASVSRPLPYTPGYAPDLFRETSWDGKDTATPHIRHATHSRLHATKGDVVNGALSVFDADVSPYCWICAGVSSTKLPVLDQHMGQEEATMIEKSSVESSKPGNKSVCPMQSLARSTEAILQAYKKLRDKEAAVGGKLTELVEKTAKAEELWSRYADSLWVHSPASASFCTTQQNDDDISDTLWSTFEAASETDRAIDESVHCESRTSGFPDGLKWSSSARRASQSECGSASTLRTLRYQDVRPITATIRRKSSVVARTHSRNQ</sequence>
<dbReference type="AlphaFoldDB" id="M4BGC8"/>
<keyword evidence="3" id="KW-1185">Reference proteome</keyword>
<accession>M4BGC8</accession>